<accession>A0A9X9LLM8</accession>
<sequence length="63" mass="7051">MFRGLAGALVLRVPAYKEDTCSMHYIHLLFWLPWGHWPLAWRRVLRGPCLPAGAVGPGQPRGA</sequence>
<comment type="caution">
    <text evidence="1">The sequence shown here is derived from an EMBL/GenBank/DDBJ whole genome shotgun (WGS) entry which is preliminary data.</text>
</comment>
<evidence type="ECO:0000313" key="2">
    <source>
        <dbReference type="Proteomes" id="UP000269945"/>
    </source>
</evidence>
<reference evidence="1 2" key="1">
    <citation type="submission" date="2018-10" db="EMBL/GenBank/DDBJ databases">
        <authorList>
            <person name="Ekblom R."/>
            <person name="Jareborg N."/>
        </authorList>
    </citation>
    <scope>NUCLEOTIDE SEQUENCE [LARGE SCALE GENOMIC DNA]</scope>
    <source>
        <tissue evidence="1">Muscle</tissue>
    </source>
</reference>
<organism evidence="1 2">
    <name type="scientific">Gulo gulo</name>
    <name type="common">Wolverine</name>
    <name type="synonym">Gluton</name>
    <dbReference type="NCBI Taxonomy" id="48420"/>
    <lineage>
        <taxon>Eukaryota</taxon>
        <taxon>Metazoa</taxon>
        <taxon>Chordata</taxon>
        <taxon>Craniata</taxon>
        <taxon>Vertebrata</taxon>
        <taxon>Euteleostomi</taxon>
        <taxon>Mammalia</taxon>
        <taxon>Eutheria</taxon>
        <taxon>Laurasiatheria</taxon>
        <taxon>Carnivora</taxon>
        <taxon>Caniformia</taxon>
        <taxon>Musteloidea</taxon>
        <taxon>Mustelidae</taxon>
        <taxon>Guloninae</taxon>
        <taxon>Gulo</taxon>
    </lineage>
</organism>
<keyword evidence="2" id="KW-1185">Reference proteome</keyword>
<gene>
    <name evidence="1" type="ORF">BN2614_LOCUS3</name>
</gene>
<proteinExistence type="predicted"/>
<name>A0A9X9LLM8_GULGU</name>
<evidence type="ECO:0000313" key="1">
    <source>
        <dbReference type="EMBL" id="VCW76336.1"/>
    </source>
</evidence>
<dbReference type="Proteomes" id="UP000269945">
    <property type="component" value="Unassembled WGS sequence"/>
</dbReference>
<dbReference type="EMBL" id="CYRY02007199">
    <property type="protein sequence ID" value="VCW76336.1"/>
    <property type="molecule type" value="Genomic_DNA"/>
</dbReference>
<protein>
    <submittedName>
        <fullName evidence="1">Uncharacterized protein</fullName>
    </submittedName>
</protein>
<dbReference type="AlphaFoldDB" id="A0A9X9LLM8"/>